<gene>
    <name evidence="3" type="ORF">IAB91_05010</name>
</gene>
<name>A0A9D9NI98_9BACT</name>
<dbReference type="PANTHER" id="PTHR13932">
    <property type="entry name" value="COPROPORPHYRINIGEN III OXIDASE"/>
    <property type="match status" value="1"/>
</dbReference>
<accession>A0A9D9NI98</accession>
<dbReference type="Proteomes" id="UP000823757">
    <property type="component" value="Unassembled WGS sequence"/>
</dbReference>
<dbReference type="GO" id="GO:0005737">
    <property type="term" value="C:cytoplasm"/>
    <property type="evidence" value="ECO:0007669"/>
    <property type="project" value="InterPro"/>
</dbReference>
<comment type="caution">
    <text evidence="3">The sequence shown here is derived from an EMBL/GenBank/DDBJ whole genome shotgun (WGS) entry which is preliminary data.</text>
</comment>
<dbReference type="Gene3D" id="3.30.750.200">
    <property type="match status" value="1"/>
</dbReference>
<dbReference type="GO" id="GO:0006779">
    <property type="term" value="P:porphyrin-containing compound biosynthetic process"/>
    <property type="evidence" value="ECO:0007669"/>
    <property type="project" value="InterPro"/>
</dbReference>
<dbReference type="AlphaFoldDB" id="A0A9D9NI98"/>
<feature type="domain" description="Elp3/MiaA/NifB-like radical SAM core" evidence="2">
    <location>
        <begin position="2"/>
        <end position="258"/>
    </location>
</feature>
<dbReference type="GO" id="GO:0051539">
    <property type="term" value="F:4 iron, 4 sulfur cluster binding"/>
    <property type="evidence" value="ECO:0007669"/>
    <property type="project" value="InterPro"/>
</dbReference>
<dbReference type="GO" id="GO:0004109">
    <property type="term" value="F:coproporphyrinogen oxidase activity"/>
    <property type="evidence" value="ECO:0007669"/>
    <property type="project" value="InterPro"/>
</dbReference>
<evidence type="ECO:0000313" key="3">
    <source>
        <dbReference type="EMBL" id="MBO8474631.1"/>
    </source>
</evidence>
<dbReference type="SUPFAM" id="SSF102114">
    <property type="entry name" value="Radical SAM enzymes"/>
    <property type="match status" value="1"/>
</dbReference>
<dbReference type="PANTHER" id="PTHR13932:SF5">
    <property type="entry name" value="RADICAL S-ADENOSYL METHIONINE DOMAIN-CONTAINING PROTEIN 1, MITOCHONDRIAL"/>
    <property type="match status" value="1"/>
</dbReference>
<dbReference type="SFLD" id="SFLDG01065">
    <property type="entry name" value="anaerobic_coproporphyrinogen-I"/>
    <property type="match status" value="1"/>
</dbReference>
<dbReference type="InterPro" id="IPR058240">
    <property type="entry name" value="rSAM_sf"/>
</dbReference>
<sequence length="431" mass="47160">MIAVIYIHVPYCRSFCTYCDFYSVMPCHGYDAFVDAVCAEISSRTEEIRASSVPGGQCAGGPASCRNTLYIGGGTPSVLPAEKIGKIAMACRNAVYGDEGGNMSDEFHPFEEFTVEVNPDDIVTKGHAYVEALLSFGVNRVSMGAQSMDDRVLKWMNRRHDAASARKAYRILKDAGMENISIDMIFGYNPACVLPAGADASWSAQVMELLDIAGDGTLPTHISAYQLSVEEGSALAQMVSDGRYVELAEDECAEQYATLCRILRDSGYHHYEISNFALPGYEAMHNSAYWQHIPYAGIGPGAHSLCRSARSAGDVEGMDIWTRSWNLPDVEAYIAASRNGAWSGVRESEILSRQQYREEEIMLSLRTDKGISGAFLAEDPCAAKNAEKLLRAGALESVGRDSMGGFALHELQLRISEKHMFVSDDIISELI</sequence>
<reference evidence="3" key="2">
    <citation type="journal article" date="2021" name="PeerJ">
        <title>Extensive microbial diversity within the chicken gut microbiome revealed by metagenomics and culture.</title>
        <authorList>
            <person name="Gilroy R."/>
            <person name="Ravi A."/>
            <person name="Getino M."/>
            <person name="Pursley I."/>
            <person name="Horton D.L."/>
            <person name="Alikhan N.F."/>
            <person name="Baker D."/>
            <person name="Gharbi K."/>
            <person name="Hall N."/>
            <person name="Watson M."/>
            <person name="Adriaenssens E.M."/>
            <person name="Foster-Nyarko E."/>
            <person name="Jarju S."/>
            <person name="Secka A."/>
            <person name="Antonio M."/>
            <person name="Oren A."/>
            <person name="Chaudhuri R.R."/>
            <person name="La Ragione R."/>
            <person name="Hildebrand F."/>
            <person name="Pallen M.J."/>
        </authorList>
    </citation>
    <scope>NUCLEOTIDE SEQUENCE</scope>
    <source>
        <strain evidence="3">B1-13419</strain>
    </source>
</reference>
<dbReference type="InterPro" id="IPR007197">
    <property type="entry name" value="rSAM"/>
</dbReference>
<dbReference type="EMBL" id="JADIMD010000076">
    <property type="protein sequence ID" value="MBO8474631.1"/>
    <property type="molecule type" value="Genomic_DNA"/>
</dbReference>
<evidence type="ECO:0000313" key="4">
    <source>
        <dbReference type="Proteomes" id="UP000823757"/>
    </source>
</evidence>
<evidence type="ECO:0000259" key="2">
    <source>
        <dbReference type="SMART" id="SM00729"/>
    </source>
</evidence>
<protein>
    <submittedName>
        <fullName evidence="3">Coproporphyrinogen III oxidase family protein</fullName>
    </submittedName>
</protein>
<dbReference type="Pfam" id="PF04055">
    <property type="entry name" value="Radical_SAM"/>
    <property type="match status" value="1"/>
</dbReference>
<dbReference type="SFLD" id="SFLDF00562">
    <property type="entry name" value="HemN-like__clustered_with_heat"/>
    <property type="match status" value="1"/>
</dbReference>
<dbReference type="InterPro" id="IPR004559">
    <property type="entry name" value="HemW-like"/>
</dbReference>
<dbReference type="InterPro" id="IPR034505">
    <property type="entry name" value="Coproporphyrinogen-III_oxidase"/>
</dbReference>
<dbReference type="InterPro" id="IPR006638">
    <property type="entry name" value="Elp3/MiaA/NifB-like_rSAM"/>
</dbReference>
<comment type="similarity">
    <text evidence="1">Belongs to the anaerobic coproporphyrinogen-III oxidase family. HemW subfamily.</text>
</comment>
<organism evidence="3 4">
    <name type="scientific">Candidatus Cryptobacteroides faecigallinarum</name>
    <dbReference type="NCBI Taxonomy" id="2840763"/>
    <lineage>
        <taxon>Bacteria</taxon>
        <taxon>Pseudomonadati</taxon>
        <taxon>Bacteroidota</taxon>
        <taxon>Bacteroidia</taxon>
        <taxon>Bacteroidales</taxon>
        <taxon>Candidatus Cryptobacteroides</taxon>
    </lineage>
</organism>
<dbReference type="SMART" id="SM00729">
    <property type="entry name" value="Elp3"/>
    <property type="match status" value="1"/>
</dbReference>
<dbReference type="SFLD" id="SFLDS00029">
    <property type="entry name" value="Radical_SAM"/>
    <property type="match status" value="1"/>
</dbReference>
<reference evidence="3" key="1">
    <citation type="submission" date="2020-10" db="EMBL/GenBank/DDBJ databases">
        <authorList>
            <person name="Gilroy R."/>
        </authorList>
    </citation>
    <scope>NUCLEOTIDE SEQUENCE</scope>
    <source>
        <strain evidence="3">B1-13419</strain>
    </source>
</reference>
<proteinExistence type="inferred from homology"/>
<evidence type="ECO:0000256" key="1">
    <source>
        <dbReference type="ARBA" id="ARBA00006100"/>
    </source>
</evidence>